<protein>
    <recommendedName>
        <fullName evidence="5">Secreted protein</fullName>
    </recommendedName>
</protein>
<dbReference type="AlphaFoldDB" id="A0A9P4Q9X9"/>
<feature type="signal peptide" evidence="2">
    <location>
        <begin position="1"/>
        <end position="18"/>
    </location>
</feature>
<evidence type="ECO:0008006" key="5">
    <source>
        <dbReference type="Google" id="ProtNLM"/>
    </source>
</evidence>
<evidence type="ECO:0000256" key="2">
    <source>
        <dbReference type="SAM" id="SignalP"/>
    </source>
</evidence>
<feature type="region of interest" description="Disordered" evidence="1">
    <location>
        <begin position="70"/>
        <end position="119"/>
    </location>
</feature>
<reference evidence="3" key="1">
    <citation type="journal article" date="2020" name="Stud. Mycol.">
        <title>101 Dothideomycetes genomes: a test case for predicting lifestyles and emergence of pathogens.</title>
        <authorList>
            <person name="Haridas S."/>
            <person name="Albert R."/>
            <person name="Binder M."/>
            <person name="Bloem J."/>
            <person name="Labutti K."/>
            <person name="Salamov A."/>
            <person name="Andreopoulos B."/>
            <person name="Baker S."/>
            <person name="Barry K."/>
            <person name="Bills G."/>
            <person name="Bluhm B."/>
            <person name="Cannon C."/>
            <person name="Castanera R."/>
            <person name="Culley D."/>
            <person name="Daum C."/>
            <person name="Ezra D."/>
            <person name="Gonzalez J."/>
            <person name="Henrissat B."/>
            <person name="Kuo A."/>
            <person name="Liang C."/>
            <person name="Lipzen A."/>
            <person name="Lutzoni F."/>
            <person name="Magnuson J."/>
            <person name="Mondo S."/>
            <person name="Nolan M."/>
            <person name="Ohm R."/>
            <person name="Pangilinan J."/>
            <person name="Park H.-J."/>
            <person name="Ramirez L."/>
            <person name="Alfaro M."/>
            <person name="Sun H."/>
            <person name="Tritt A."/>
            <person name="Yoshinaga Y."/>
            <person name="Zwiers L.-H."/>
            <person name="Turgeon B."/>
            <person name="Goodwin S."/>
            <person name="Spatafora J."/>
            <person name="Crous P."/>
            <person name="Grigoriev I."/>
        </authorList>
    </citation>
    <scope>NUCLEOTIDE SEQUENCE</scope>
    <source>
        <strain evidence="3">CBS 116435</strain>
    </source>
</reference>
<feature type="compositionally biased region" description="Basic and acidic residues" evidence="1">
    <location>
        <begin position="108"/>
        <end position="119"/>
    </location>
</feature>
<dbReference type="Proteomes" id="UP000799441">
    <property type="component" value="Unassembled WGS sequence"/>
</dbReference>
<feature type="chain" id="PRO_5040405091" description="Secreted protein" evidence="2">
    <location>
        <begin position="19"/>
        <end position="119"/>
    </location>
</feature>
<sequence length="119" mass="13369">MALYRLFWLGVTAIQGTGRWHGSALAPSRCRDDQLPRRVVYLYSNVTQRQQAKLMEEGTACDAGWERDQAKSLPLLDQGRKETDKGKRANHRAPRTPSRSTHSISDGSDMRGEVRNGGE</sequence>
<name>A0A9P4Q9X9_9PEZI</name>
<dbReference type="EMBL" id="MU003782">
    <property type="protein sequence ID" value="KAF2722499.1"/>
    <property type="molecule type" value="Genomic_DNA"/>
</dbReference>
<feature type="compositionally biased region" description="Polar residues" evidence="1">
    <location>
        <begin position="97"/>
        <end position="106"/>
    </location>
</feature>
<evidence type="ECO:0000256" key="1">
    <source>
        <dbReference type="SAM" id="MobiDB-lite"/>
    </source>
</evidence>
<accession>A0A9P4Q9X9</accession>
<evidence type="ECO:0000313" key="4">
    <source>
        <dbReference type="Proteomes" id="UP000799441"/>
    </source>
</evidence>
<proteinExistence type="predicted"/>
<organism evidence="3 4">
    <name type="scientific">Polychaeton citri CBS 116435</name>
    <dbReference type="NCBI Taxonomy" id="1314669"/>
    <lineage>
        <taxon>Eukaryota</taxon>
        <taxon>Fungi</taxon>
        <taxon>Dikarya</taxon>
        <taxon>Ascomycota</taxon>
        <taxon>Pezizomycotina</taxon>
        <taxon>Dothideomycetes</taxon>
        <taxon>Dothideomycetidae</taxon>
        <taxon>Capnodiales</taxon>
        <taxon>Capnodiaceae</taxon>
        <taxon>Polychaeton</taxon>
    </lineage>
</organism>
<keyword evidence="2" id="KW-0732">Signal</keyword>
<gene>
    <name evidence="3" type="ORF">K431DRAFT_327140</name>
</gene>
<feature type="compositionally biased region" description="Basic and acidic residues" evidence="1">
    <location>
        <begin position="78"/>
        <end position="87"/>
    </location>
</feature>
<comment type="caution">
    <text evidence="3">The sequence shown here is derived from an EMBL/GenBank/DDBJ whole genome shotgun (WGS) entry which is preliminary data.</text>
</comment>
<keyword evidence="4" id="KW-1185">Reference proteome</keyword>
<evidence type="ECO:0000313" key="3">
    <source>
        <dbReference type="EMBL" id="KAF2722499.1"/>
    </source>
</evidence>